<gene>
    <name evidence="2" type="ORF">PFISCL1PPCAC_1624</name>
    <name evidence="3" type="ORF">PFISCL1PPCAC_1627</name>
</gene>
<name>A0AAV5UT11_9BILA</name>
<sequence>MEGRRVVDTSGRFSIIEWRRGQNESVLAFNVFSHRRLRRRCRIGGRPASNGRFTRIPSGQHFNTPLTYGSTPPTNTGITSSGH</sequence>
<keyword evidence="4" id="KW-1185">Reference proteome</keyword>
<accession>A0AAV5UT11</accession>
<feature type="compositionally biased region" description="Polar residues" evidence="1">
    <location>
        <begin position="60"/>
        <end position="83"/>
    </location>
</feature>
<evidence type="ECO:0000313" key="2">
    <source>
        <dbReference type="EMBL" id="GMT10327.1"/>
    </source>
</evidence>
<dbReference type="EMBL" id="BTSY01000001">
    <property type="protein sequence ID" value="GMT10327.1"/>
    <property type="molecule type" value="Genomic_DNA"/>
</dbReference>
<evidence type="ECO:0008006" key="5">
    <source>
        <dbReference type="Google" id="ProtNLM"/>
    </source>
</evidence>
<feature type="region of interest" description="Disordered" evidence="1">
    <location>
        <begin position="45"/>
        <end position="83"/>
    </location>
</feature>
<dbReference type="Proteomes" id="UP001432322">
    <property type="component" value="Unassembled WGS sequence"/>
</dbReference>
<evidence type="ECO:0000256" key="1">
    <source>
        <dbReference type="SAM" id="MobiDB-lite"/>
    </source>
</evidence>
<comment type="caution">
    <text evidence="2">The sequence shown here is derived from an EMBL/GenBank/DDBJ whole genome shotgun (WGS) entry which is preliminary data.</text>
</comment>
<evidence type="ECO:0000313" key="3">
    <source>
        <dbReference type="EMBL" id="GMT10330.1"/>
    </source>
</evidence>
<dbReference type="AlphaFoldDB" id="A0AAV5UT11"/>
<evidence type="ECO:0000313" key="4">
    <source>
        <dbReference type="Proteomes" id="UP001432322"/>
    </source>
</evidence>
<organism evidence="2 4">
    <name type="scientific">Pristionchus fissidentatus</name>
    <dbReference type="NCBI Taxonomy" id="1538716"/>
    <lineage>
        <taxon>Eukaryota</taxon>
        <taxon>Metazoa</taxon>
        <taxon>Ecdysozoa</taxon>
        <taxon>Nematoda</taxon>
        <taxon>Chromadorea</taxon>
        <taxon>Rhabditida</taxon>
        <taxon>Rhabditina</taxon>
        <taxon>Diplogasteromorpha</taxon>
        <taxon>Diplogasteroidea</taxon>
        <taxon>Neodiplogasteridae</taxon>
        <taxon>Pristionchus</taxon>
    </lineage>
</organism>
<protein>
    <recommendedName>
        <fullName evidence="5">Ribosomal protein</fullName>
    </recommendedName>
</protein>
<dbReference type="EMBL" id="BTSY01000001">
    <property type="protein sequence ID" value="GMT10330.1"/>
    <property type="molecule type" value="Genomic_DNA"/>
</dbReference>
<proteinExistence type="predicted"/>
<reference evidence="2" key="1">
    <citation type="submission" date="2023-10" db="EMBL/GenBank/DDBJ databases">
        <title>Genome assembly of Pristionchus species.</title>
        <authorList>
            <person name="Yoshida K."/>
            <person name="Sommer R.J."/>
        </authorList>
    </citation>
    <scope>NUCLEOTIDE SEQUENCE</scope>
    <source>
        <strain evidence="2">RS5133</strain>
    </source>
</reference>